<dbReference type="PROSITE" id="PS00371">
    <property type="entry name" value="PTS_EIIA_TYPE_1_HIS"/>
    <property type="match status" value="1"/>
</dbReference>
<dbReference type="OrthoDB" id="9769191at2"/>
<name>A0A0F4LK13_9LACO</name>
<dbReference type="Proteomes" id="UP000033531">
    <property type="component" value="Unassembled WGS sequence"/>
</dbReference>
<evidence type="ECO:0000313" key="9">
    <source>
        <dbReference type="EMBL" id="KJY58584.1"/>
    </source>
</evidence>
<accession>A0A0F4LK13</accession>
<keyword evidence="4" id="KW-0762">Sugar transport</keyword>
<dbReference type="NCBIfam" id="TIGR00830">
    <property type="entry name" value="PTBA"/>
    <property type="match status" value="1"/>
</dbReference>
<comment type="caution">
    <text evidence="9">The sequence shown here is derived from an EMBL/GenBank/DDBJ whole genome shotgun (WGS) entry which is preliminary data.</text>
</comment>
<dbReference type="AlphaFoldDB" id="A0A0F4LK13"/>
<dbReference type="RefSeq" id="WP_046324058.1">
    <property type="nucleotide sequence ID" value="NZ_JBHTMT010000009.1"/>
</dbReference>
<protein>
    <submittedName>
        <fullName evidence="9">PTS Glc IIA</fullName>
    </submittedName>
</protein>
<dbReference type="GO" id="GO:0005886">
    <property type="term" value="C:plasma membrane"/>
    <property type="evidence" value="ECO:0007669"/>
    <property type="project" value="UniProtKB-SubCell"/>
</dbReference>
<dbReference type="PANTHER" id="PTHR45008">
    <property type="entry name" value="PTS SYSTEM GLUCOSE-SPECIFIC EIIA COMPONENT"/>
    <property type="match status" value="1"/>
</dbReference>
<keyword evidence="3" id="KW-0813">Transport</keyword>
<evidence type="ECO:0000256" key="5">
    <source>
        <dbReference type="ARBA" id="ARBA00022679"/>
    </source>
</evidence>
<dbReference type="GO" id="GO:0005737">
    <property type="term" value="C:cytoplasm"/>
    <property type="evidence" value="ECO:0007669"/>
    <property type="project" value="UniProtKB-SubCell"/>
</dbReference>
<comment type="subcellular location">
    <subcellularLocation>
        <location evidence="2">Cell membrane</location>
        <topology evidence="2">Multi-pass membrane protein</topology>
    </subcellularLocation>
    <subcellularLocation>
        <location evidence="1">Cytoplasm</location>
    </subcellularLocation>
</comment>
<dbReference type="PANTHER" id="PTHR45008:SF1">
    <property type="entry name" value="PTS SYSTEM GLUCOSE-SPECIFIC EIIA COMPONENT"/>
    <property type="match status" value="1"/>
</dbReference>
<dbReference type="SUPFAM" id="SSF51261">
    <property type="entry name" value="Duplicated hybrid motif"/>
    <property type="match status" value="1"/>
</dbReference>
<sequence length="163" mass="17903">MFKWFGKKQEKQEDFTVTAPISGKLEKIEKVNDPAFAQKMLGDGFAIIPDEDKVTVYAPVAGKIEALPKTKHAVGIKTAQGVEILIHIGIDTVNLKGEGFEVMVNQDDEVTQGQKLEVFDKNVVTDNNLDPTVIVVFTSGYEKEIKLNQDDGAEVKANDLLIG</sequence>
<evidence type="ECO:0000259" key="8">
    <source>
        <dbReference type="PROSITE" id="PS51093"/>
    </source>
</evidence>
<evidence type="ECO:0000256" key="3">
    <source>
        <dbReference type="ARBA" id="ARBA00022448"/>
    </source>
</evidence>
<evidence type="ECO:0000256" key="7">
    <source>
        <dbReference type="ARBA" id="ARBA00022777"/>
    </source>
</evidence>
<keyword evidence="5" id="KW-0808">Transferase</keyword>
<keyword evidence="7" id="KW-0418">Kinase</keyword>
<dbReference type="HOGENOM" id="CLU_012312_5_4_9"/>
<evidence type="ECO:0000313" key="10">
    <source>
        <dbReference type="Proteomes" id="UP000033531"/>
    </source>
</evidence>
<dbReference type="PATRIC" id="fig|1218507.3.peg.241"/>
<evidence type="ECO:0000256" key="1">
    <source>
        <dbReference type="ARBA" id="ARBA00004496"/>
    </source>
</evidence>
<dbReference type="GO" id="GO:0009401">
    <property type="term" value="P:phosphoenolpyruvate-dependent sugar phosphotransferase system"/>
    <property type="evidence" value="ECO:0007669"/>
    <property type="project" value="UniProtKB-KW"/>
</dbReference>
<evidence type="ECO:0000256" key="2">
    <source>
        <dbReference type="ARBA" id="ARBA00004651"/>
    </source>
</evidence>
<proteinExistence type="predicted"/>
<dbReference type="InterPro" id="IPR001127">
    <property type="entry name" value="PTS_EIIA_1_perm"/>
</dbReference>
<evidence type="ECO:0000256" key="6">
    <source>
        <dbReference type="ARBA" id="ARBA00022683"/>
    </source>
</evidence>
<gene>
    <name evidence="9" type="ORF">JF74_00870</name>
</gene>
<dbReference type="EMBL" id="JXLI01000003">
    <property type="protein sequence ID" value="KJY58584.1"/>
    <property type="molecule type" value="Genomic_DNA"/>
</dbReference>
<feature type="domain" description="PTS EIIA type-1" evidence="8">
    <location>
        <begin position="33"/>
        <end position="139"/>
    </location>
</feature>
<dbReference type="STRING" id="1218507.JF74_00870"/>
<organism evidence="9 10">
    <name type="scientific">Lactobacillus melliventris</name>
    <dbReference type="NCBI Taxonomy" id="1218507"/>
    <lineage>
        <taxon>Bacteria</taxon>
        <taxon>Bacillati</taxon>
        <taxon>Bacillota</taxon>
        <taxon>Bacilli</taxon>
        <taxon>Lactobacillales</taxon>
        <taxon>Lactobacillaceae</taxon>
        <taxon>Lactobacillus</taxon>
    </lineage>
</organism>
<dbReference type="InterPro" id="IPR011055">
    <property type="entry name" value="Dup_hybrid_motif"/>
</dbReference>
<dbReference type="FunFam" id="2.70.70.10:FF:000001">
    <property type="entry name" value="PTS system glucose-specific IIA component"/>
    <property type="match status" value="1"/>
</dbReference>
<dbReference type="Gene3D" id="2.70.70.10">
    <property type="entry name" value="Glucose Permease (Domain IIA)"/>
    <property type="match status" value="1"/>
</dbReference>
<dbReference type="Pfam" id="PF00358">
    <property type="entry name" value="PTS_EIIA_1"/>
    <property type="match status" value="1"/>
</dbReference>
<dbReference type="GO" id="GO:0016301">
    <property type="term" value="F:kinase activity"/>
    <property type="evidence" value="ECO:0007669"/>
    <property type="project" value="UniProtKB-KW"/>
</dbReference>
<reference evidence="9 10" key="1">
    <citation type="submission" date="2015-01" db="EMBL/GenBank/DDBJ databases">
        <title>Comparative genomics of the lactic acid bacteria isolated from the honey bee gut.</title>
        <authorList>
            <person name="Ellegaard K.M."/>
            <person name="Tamarit D."/>
            <person name="Javelind E."/>
            <person name="Olofsson T."/>
            <person name="Andersson S.G."/>
            <person name="Vasquez A."/>
        </authorList>
    </citation>
    <scope>NUCLEOTIDE SEQUENCE [LARGE SCALE GENOMIC DNA]</scope>
    <source>
        <strain evidence="9 10">Hma8</strain>
    </source>
</reference>
<evidence type="ECO:0000256" key="4">
    <source>
        <dbReference type="ARBA" id="ARBA00022597"/>
    </source>
</evidence>
<dbReference type="PROSITE" id="PS51093">
    <property type="entry name" value="PTS_EIIA_TYPE_1"/>
    <property type="match status" value="1"/>
</dbReference>
<dbReference type="InterPro" id="IPR050890">
    <property type="entry name" value="PTS_EIIA_component"/>
</dbReference>
<keyword evidence="6" id="KW-0598">Phosphotransferase system</keyword>